<keyword evidence="1" id="KW-0812">Transmembrane</keyword>
<dbReference type="EMBL" id="CABPSQ010000002">
    <property type="protein sequence ID" value="VVE64874.1"/>
    <property type="molecule type" value="Genomic_DNA"/>
</dbReference>
<proteinExistence type="predicted"/>
<dbReference type="AlphaFoldDB" id="A0A5E4ZU78"/>
<reference evidence="2 3" key="1">
    <citation type="submission" date="2019-08" db="EMBL/GenBank/DDBJ databases">
        <authorList>
            <person name="Peeters C."/>
        </authorList>
    </citation>
    <scope>NUCLEOTIDE SEQUENCE [LARGE SCALE GENOMIC DNA]</scope>
    <source>
        <strain evidence="2 3">LMG 31118</strain>
    </source>
</reference>
<organism evidence="2 3">
    <name type="scientific">Pandoraea captiosa</name>
    <dbReference type="NCBI Taxonomy" id="2508302"/>
    <lineage>
        <taxon>Bacteria</taxon>
        <taxon>Pseudomonadati</taxon>
        <taxon>Pseudomonadota</taxon>
        <taxon>Betaproteobacteria</taxon>
        <taxon>Burkholderiales</taxon>
        <taxon>Burkholderiaceae</taxon>
        <taxon>Pandoraea</taxon>
    </lineage>
</organism>
<evidence type="ECO:0000313" key="2">
    <source>
        <dbReference type="EMBL" id="VVE64874.1"/>
    </source>
</evidence>
<gene>
    <name evidence="2" type="ORF">PCA31118_01826</name>
</gene>
<feature type="transmembrane region" description="Helical" evidence="1">
    <location>
        <begin position="20"/>
        <end position="46"/>
    </location>
</feature>
<keyword evidence="1" id="KW-1133">Transmembrane helix</keyword>
<dbReference type="Proteomes" id="UP000414136">
    <property type="component" value="Unassembled WGS sequence"/>
</dbReference>
<accession>A0A5E4ZU78</accession>
<keyword evidence="1" id="KW-0472">Membrane</keyword>
<sequence>MRHADDIHERTRRRRRQALWFVALWCAGVALTAAVTLPLHLLVVWAR</sequence>
<evidence type="ECO:0000256" key="1">
    <source>
        <dbReference type="SAM" id="Phobius"/>
    </source>
</evidence>
<name>A0A5E4ZU78_9BURK</name>
<evidence type="ECO:0000313" key="3">
    <source>
        <dbReference type="Proteomes" id="UP000414136"/>
    </source>
</evidence>
<keyword evidence="3" id="KW-1185">Reference proteome</keyword>
<evidence type="ECO:0008006" key="4">
    <source>
        <dbReference type="Google" id="ProtNLM"/>
    </source>
</evidence>
<protein>
    <recommendedName>
        <fullName evidence="4">DUF2474 domain-containing protein</fullName>
    </recommendedName>
</protein>